<proteinExistence type="predicted"/>
<reference evidence="2" key="2">
    <citation type="submission" date="2018-10" db="UniProtKB">
        <authorList>
            <consortium name="EnsemblPlants"/>
        </authorList>
    </citation>
    <scope>IDENTIFICATION</scope>
</reference>
<feature type="region of interest" description="Disordered" evidence="1">
    <location>
        <begin position="1"/>
        <end position="49"/>
    </location>
</feature>
<protein>
    <submittedName>
        <fullName evidence="2">Uncharacterized protein</fullName>
    </submittedName>
</protein>
<dbReference type="Proteomes" id="UP000019116">
    <property type="component" value="Chromosome 1B"/>
</dbReference>
<feature type="region of interest" description="Disordered" evidence="1">
    <location>
        <begin position="62"/>
        <end position="102"/>
    </location>
</feature>
<dbReference type="Gramene" id="TraesCS1B02G476800.1">
    <property type="protein sequence ID" value="TraesCS1B02G476800.1"/>
    <property type="gene ID" value="TraesCS1B02G476800"/>
</dbReference>
<keyword evidence="3" id="KW-1185">Reference proteome</keyword>
<sequence>MAGGRNPENKNTDGRSCSMAPRQGRKGPSSMTSRCSSEDGILDLGGRDDELRKLGMAVRRRWSRWMHPSRRSHADRNPSDGSWSRLALEDARDGSQRGTPAFPSRHYYASLLDLEGGSRGGGGGACSIQRQGGGKEGLLLDLAMR</sequence>
<organism evidence="2">
    <name type="scientific">Triticum aestivum</name>
    <name type="common">Wheat</name>
    <dbReference type="NCBI Taxonomy" id="4565"/>
    <lineage>
        <taxon>Eukaryota</taxon>
        <taxon>Viridiplantae</taxon>
        <taxon>Streptophyta</taxon>
        <taxon>Embryophyta</taxon>
        <taxon>Tracheophyta</taxon>
        <taxon>Spermatophyta</taxon>
        <taxon>Magnoliopsida</taxon>
        <taxon>Liliopsida</taxon>
        <taxon>Poales</taxon>
        <taxon>Poaceae</taxon>
        <taxon>BOP clade</taxon>
        <taxon>Pooideae</taxon>
        <taxon>Triticodae</taxon>
        <taxon>Triticeae</taxon>
        <taxon>Triticinae</taxon>
        <taxon>Triticum</taxon>
    </lineage>
</organism>
<evidence type="ECO:0000256" key="1">
    <source>
        <dbReference type="SAM" id="MobiDB-lite"/>
    </source>
</evidence>
<dbReference type="EnsemblPlants" id="TraesCS1B02G476800.1">
    <property type="protein sequence ID" value="TraesCS1B02G476800.1"/>
    <property type="gene ID" value="TraesCS1B02G476800"/>
</dbReference>
<reference evidence="2" key="1">
    <citation type="submission" date="2018-08" db="EMBL/GenBank/DDBJ databases">
        <authorList>
            <person name="Rossello M."/>
        </authorList>
    </citation>
    <scope>NUCLEOTIDE SEQUENCE [LARGE SCALE GENOMIC DNA]</scope>
    <source>
        <strain evidence="2">cv. Chinese Spring</strain>
    </source>
</reference>
<evidence type="ECO:0000313" key="2">
    <source>
        <dbReference type="EnsemblPlants" id="TraesCS1B02G476800.1"/>
    </source>
</evidence>
<name>A0A3B5Z741_WHEAT</name>
<dbReference type="Gramene" id="TraesCS1B03G1275200.1">
    <property type="protein sequence ID" value="TraesCS1B03G1275200.1.CDS"/>
    <property type="gene ID" value="TraesCS1B03G1275200"/>
</dbReference>
<evidence type="ECO:0000313" key="3">
    <source>
        <dbReference type="Proteomes" id="UP000019116"/>
    </source>
</evidence>
<dbReference type="Gramene" id="TraesNOR1B03G00408920.1">
    <property type="protein sequence ID" value="TraesNOR1B03G00408920.1"/>
    <property type="gene ID" value="TraesNOR1B03G00408920"/>
</dbReference>
<feature type="compositionally biased region" description="Basic residues" evidence="1">
    <location>
        <begin position="62"/>
        <end position="71"/>
    </location>
</feature>
<dbReference type="AlphaFoldDB" id="A0A3B5Z741"/>
<accession>A0A3B5Z741</accession>